<proteinExistence type="predicted"/>
<name>A0A8H6BVI7_CANAX</name>
<protein>
    <submittedName>
        <fullName evidence="3">Uncharacterized protein</fullName>
    </submittedName>
</protein>
<feature type="signal peptide" evidence="2">
    <location>
        <begin position="1"/>
        <end position="18"/>
    </location>
</feature>
<comment type="caution">
    <text evidence="3">The sequence shown here is derived from an EMBL/GenBank/DDBJ whole genome shotgun (WGS) entry which is preliminary data.</text>
</comment>
<reference evidence="3 4" key="1">
    <citation type="submission" date="2020-03" db="EMBL/GenBank/DDBJ databases">
        <title>FDA dAtabase for Regulatory Grade micrObial Sequences (FDA-ARGOS): Supporting development and validation of Infectious Disease Dx tests.</title>
        <authorList>
            <person name="Campos J."/>
            <person name="Goldberg B."/>
            <person name="Tallon L."/>
            <person name="Sadzewicz L."/>
            <person name="Vavikolanu K."/>
            <person name="Mehta A."/>
            <person name="Aluvathingal J."/>
            <person name="Nadendla S."/>
            <person name="Nandy P."/>
            <person name="Geyer C."/>
            <person name="Yan Y."/>
            <person name="Sichtig H."/>
        </authorList>
    </citation>
    <scope>NUCLEOTIDE SEQUENCE [LARGE SCALE GENOMIC DNA]</scope>
    <source>
        <strain evidence="3 4">FDAARGOS_656</strain>
    </source>
</reference>
<dbReference type="Proteomes" id="UP000536275">
    <property type="component" value="Unassembled WGS sequence"/>
</dbReference>
<evidence type="ECO:0000313" key="3">
    <source>
        <dbReference type="EMBL" id="KAF6066880.1"/>
    </source>
</evidence>
<gene>
    <name evidence="3" type="ORF">FOB64_004336</name>
</gene>
<organism evidence="3 4">
    <name type="scientific">Candida albicans</name>
    <name type="common">Yeast</name>
    <dbReference type="NCBI Taxonomy" id="5476"/>
    <lineage>
        <taxon>Eukaryota</taxon>
        <taxon>Fungi</taxon>
        <taxon>Dikarya</taxon>
        <taxon>Ascomycota</taxon>
        <taxon>Saccharomycotina</taxon>
        <taxon>Pichiomycetes</taxon>
        <taxon>Debaryomycetaceae</taxon>
        <taxon>Candida/Lodderomyces clade</taxon>
        <taxon>Candida</taxon>
    </lineage>
</organism>
<feature type="chain" id="PRO_5033993172" evidence="2">
    <location>
        <begin position="19"/>
        <end position="153"/>
    </location>
</feature>
<feature type="compositionally biased region" description="Low complexity" evidence="1">
    <location>
        <begin position="110"/>
        <end position="146"/>
    </location>
</feature>
<sequence length="153" mass="16264">MKATTFTLLLSIATAINAAAFEDSRLKALFARDAEISFGATLSAEISHGFGHHHGHTADLSSEMAVDLHLQFETTDSAETTDIVETTDSVDTNTTDISTTDETTEETTDATDSVETTFESVSNTEDLSSSSSSIITDSSESTIEETPLITDTS</sequence>
<dbReference type="EMBL" id="JABWAD010000055">
    <property type="protein sequence ID" value="KAF6066880.1"/>
    <property type="molecule type" value="Genomic_DNA"/>
</dbReference>
<dbReference type="AlphaFoldDB" id="A0A8H6BVI7"/>
<evidence type="ECO:0000313" key="4">
    <source>
        <dbReference type="Proteomes" id="UP000536275"/>
    </source>
</evidence>
<accession>A0A8H6BVI7</accession>
<keyword evidence="2" id="KW-0732">Signal</keyword>
<feature type="compositionally biased region" description="Low complexity" evidence="1">
    <location>
        <begin position="84"/>
        <end position="101"/>
    </location>
</feature>
<evidence type="ECO:0000256" key="1">
    <source>
        <dbReference type="SAM" id="MobiDB-lite"/>
    </source>
</evidence>
<evidence type="ECO:0000256" key="2">
    <source>
        <dbReference type="SAM" id="SignalP"/>
    </source>
</evidence>
<feature type="region of interest" description="Disordered" evidence="1">
    <location>
        <begin position="77"/>
        <end position="153"/>
    </location>
</feature>